<dbReference type="AlphaFoldDB" id="A0A2S7VX47"/>
<evidence type="ECO:0000256" key="2">
    <source>
        <dbReference type="ARBA" id="ARBA00022988"/>
    </source>
</evidence>
<sequence length="291" mass="32928">MSDPSFIIDNDNPFSHRGWQAKLSLGFAVKNNKTVLAHRQQYGPLAVQRPFYPEKNICHTYLLHPPGGVVGGDTLTIHTNVDNYAHALVTTPGATKFYRSAEQWAEQTQCLTVSDGGILEWLPQENIFFNDAKVKLNSTIILAETARFMGWEMHCFGRPALNEGFDNGSLMGKTEIQIAGEKILIERLALEGEDCPFYINGLRGFSLSSSLYITNKDPIVFEMVQVLLNNICKKYHLFDLVIGVTQLEGLMVIRALANWSETILSVFVEIWQLVRQQWFHEIPAKPRIWAT</sequence>
<reference evidence="5 6" key="1">
    <citation type="submission" date="2016-12" db="EMBL/GenBank/DDBJ databases">
        <title>Diversity of luminous bacteria.</title>
        <authorList>
            <person name="Yoshizawa S."/>
            <person name="Kogure K."/>
        </authorList>
    </citation>
    <scope>NUCLEOTIDE SEQUENCE [LARGE SCALE GENOMIC DNA]</scope>
    <source>
        <strain evidence="5 6">LC1-200</strain>
    </source>
</reference>
<organism evidence="5 6">
    <name type="scientific">Photobacterium angustum</name>
    <dbReference type="NCBI Taxonomy" id="661"/>
    <lineage>
        <taxon>Bacteria</taxon>
        <taxon>Pseudomonadati</taxon>
        <taxon>Pseudomonadota</taxon>
        <taxon>Gammaproteobacteria</taxon>
        <taxon>Vibrionales</taxon>
        <taxon>Vibrionaceae</taxon>
        <taxon>Photobacterium</taxon>
    </lineage>
</organism>
<keyword evidence="4" id="KW-0963">Cytoplasm</keyword>
<dbReference type="EMBL" id="MSCJ01000001">
    <property type="protein sequence ID" value="PQJ66408.1"/>
    <property type="molecule type" value="Genomic_DNA"/>
</dbReference>
<accession>A0A2S7VX47</accession>
<comment type="subcellular location">
    <subcellularLocation>
        <location evidence="4">Cytoplasm</location>
    </subcellularLocation>
</comment>
<evidence type="ECO:0000256" key="4">
    <source>
        <dbReference type="HAMAP-Rule" id="MF_01384"/>
    </source>
</evidence>
<dbReference type="Proteomes" id="UP000238730">
    <property type="component" value="Unassembled WGS sequence"/>
</dbReference>
<dbReference type="PANTHER" id="PTHR33643:SF1">
    <property type="entry name" value="UREASE ACCESSORY PROTEIN D"/>
    <property type="match status" value="1"/>
</dbReference>
<keyword evidence="3 4" id="KW-0143">Chaperone</keyword>
<evidence type="ECO:0000256" key="3">
    <source>
        <dbReference type="ARBA" id="ARBA00023186"/>
    </source>
</evidence>
<gene>
    <name evidence="4" type="primary">ureD</name>
    <name evidence="5" type="ORF">BTO08_02700</name>
</gene>
<evidence type="ECO:0000256" key="1">
    <source>
        <dbReference type="ARBA" id="ARBA00007177"/>
    </source>
</evidence>
<dbReference type="GO" id="GO:0016151">
    <property type="term" value="F:nickel cation binding"/>
    <property type="evidence" value="ECO:0007669"/>
    <property type="project" value="UniProtKB-UniRule"/>
</dbReference>
<proteinExistence type="inferred from homology"/>
<name>A0A2S7VX47_PHOAN</name>
<evidence type="ECO:0000313" key="5">
    <source>
        <dbReference type="EMBL" id="PQJ66408.1"/>
    </source>
</evidence>
<comment type="subunit">
    <text evidence="4">UreD, UreF and UreG form a complex that acts as a GTP-hydrolysis-dependent molecular chaperone, activating the urease apoprotein by helping to assemble the nickel containing metallocenter of UreC. The UreE protein probably delivers the nickel.</text>
</comment>
<protein>
    <recommendedName>
        <fullName evidence="4">Urease accessory protein UreD</fullName>
    </recommendedName>
</protein>
<comment type="similarity">
    <text evidence="1 4">Belongs to the UreD family.</text>
</comment>
<dbReference type="InterPro" id="IPR002669">
    <property type="entry name" value="UreD"/>
</dbReference>
<evidence type="ECO:0000313" key="6">
    <source>
        <dbReference type="Proteomes" id="UP000238730"/>
    </source>
</evidence>
<dbReference type="HAMAP" id="MF_01384">
    <property type="entry name" value="UreD"/>
    <property type="match status" value="1"/>
</dbReference>
<dbReference type="PANTHER" id="PTHR33643">
    <property type="entry name" value="UREASE ACCESSORY PROTEIN D"/>
    <property type="match status" value="1"/>
</dbReference>
<dbReference type="GO" id="GO:0005737">
    <property type="term" value="C:cytoplasm"/>
    <property type="evidence" value="ECO:0007669"/>
    <property type="project" value="UniProtKB-SubCell"/>
</dbReference>
<dbReference type="Pfam" id="PF01774">
    <property type="entry name" value="UreD"/>
    <property type="match status" value="1"/>
</dbReference>
<dbReference type="RefSeq" id="WP_105059791.1">
    <property type="nucleotide sequence ID" value="NZ_MSCJ01000001.1"/>
</dbReference>
<dbReference type="OrthoDB" id="9798842at2"/>
<comment type="caution">
    <text evidence="5">The sequence shown here is derived from an EMBL/GenBank/DDBJ whole genome shotgun (WGS) entry which is preliminary data.</text>
</comment>
<comment type="function">
    <text evidence="4">Required for maturation of urease via the functional incorporation of the urease nickel metallocenter.</text>
</comment>
<keyword evidence="2 4" id="KW-0996">Nickel insertion</keyword>